<dbReference type="InterPro" id="IPR052584">
    <property type="entry name" value="U2_snRNP_Complex_Component"/>
</dbReference>
<dbReference type="EMBL" id="GEDG01035603">
    <property type="protein sequence ID" value="JAP09130.1"/>
    <property type="molecule type" value="Transcribed_RNA"/>
</dbReference>
<sequence length="77" mass="8766">MNIAELKQICTKPDVVEVWDATAADPKLLVYLKSYRNTVPVPRHWSQKRKFLQEGGLDIGGASTWETWYRETAVSTA</sequence>
<evidence type="ECO:0000259" key="1">
    <source>
        <dbReference type="Pfam" id="PF04037"/>
    </source>
</evidence>
<feature type="domain" description="DUF382" evidence="1">
    <location>
        <begin position="12"/>
        <end position="54"/>
    </location>
</feature>
<evidence type="ECO:0000313" key="2">
    <source>
        <dbReference type="EMBL" id="JAP09130.1"/>
    </source>
</evidence>
<dbReference type="InterPro" id="IPR007180">
    <property type="entry name" value="DUF382"/>
</dbReference>
<dbReference type="Pfam" id="PF04037">
    <property type="entry name" value="DUF382"/>
    <property type="match status" value="1"/>
</dbReference>
<proteinExistence type="predicted"/>
<dbReference type="PANTHER" id="PTHR12785">
    <property type="entry name" value="SPLICING FACTOR 3B"/>
    <property type="match status" value="1"/>
</dbReference>
<reference evidence="2" key="1">
    <citation type="submission" date="2015-12" db="EMBL/GenBank/DDBJ databases">
        <title>Gene expression during late stages of embryo sac development: a critical building block for successful pollen-pistil interactions.</title>
        <authorList>
            <person name="Liu Y."/>
            <person name="Joly V."/>
            <person name="Sabar M."/>
            <person name="Matton D.P."/>
        </authorList>
    </citation>
    <scope>NUCLEOTIDE SEQUENCE</scope>
</reference>
<dbReference type="PANTHER" id="PTHR12785:SF6">
    <property type="entry name" value="SPLICING FACTOR 3B SUBUNIT 2"/>
    <property type="match status" value="1"/>
</dbReference>
<name>A0A0V0GMM2_SOLCH</name>
<protein>
    <submittedName>
        <fullName evidence="2">Putative ovule protein</fullName>
    </submittedName>
</protein>
<dbReference type="GO" id="GO:0005634">
    <property type="term" value="C:nucleus"/>
    <property type="evidence" value="ECO:0007669"/>
    <property type="project" value="InterPro"/>
</dbReference>
<accession>A0A0V0GMM2</accession>
<organism evidence="2">
    <name type="scientific">Solanum chacoense</name>
    <name type="common">Chaco potato</name>
    <dbReference type="NCBI Taxonomy" id="4108"/>
    <lineage>
        <taxon>Eukaryota</taxon>
        <taxon>Viridiplantae</taxon>
        <taxon>Streptophyta</taxon>
        <taxon>Embryophyta</taxon>
        <taxon>Tracheophyta</taxon>
        <taxon>Spermatophyta</taxon>
        <taxon>Magnoliopsida</taxon>
        <taxon>eudicotyledons</taxon>
        <taxon>Gunneridae</taxon>
        <taxon>Pentapetalae</taxon>
        <taxon>asterids</taxon>
        <taxon>lamiids</taxon>
        <taxon>Solanales</taxon>
        <taxon>Solanaceae</taxon>
        <taxon>Solanoideae</taxon>
        <taxon>Solaneae</taxon>
        <taxon>Solanum</taxon>
    </lineage>
</organism>
<dbReference type="AlphaFoldDB" id="A0A0V0GMM2"/>